<gene>
    <name evidence="2" type="ORF">DFR50_10486</name>
</gene>
<comment type="caution">
    <text evidence="2">The sequence shown here is derived from an EMBL/GenBank/DDBJ whole genome shotgun (WGS) entry which is preliminary data.</text>
</comment>
<dbReference type="Proteomes" id="UP000253529">
    <property type="component" value="Unassembled WGS sequence"/>
</dbReference>
<evidence type="ECO:0000256" key="1">
    <source>
        <dbReference type="SAM" id="SignalP"/>
    </source>
</evidence>
<keyword evidence="3" id="KW-1185">Reference proteome</keyword>
<protein>
    <recommendedName>
        <fullName evidence="4">Secreted protein</fullName>
    </recommendedName>
</protein>
<evidence type="ECO:0000313" key="2">
    <source>
        <dbReference type="EMBL" id="RBP16809.1"/>
    </source>
</evidence>
<evidence type="ECO:0008006" key="4">
    <source>
        <dbReference type="Google" id="ProtNLM"/>
    </source>
</evidence>
<feature type="chain" id="PRO_5016949928" description="Secreted protein" evidence="1">
    <location>
        <begin position="28"/>
        <end position="125"/>
    </location>
</feature>
<accession>A0A366FSW8</accession>
<reference evidence="2 3" key="1">
    <citation type="submission" date="2018-06" db="EMBL/GenBank/DDBJ databases">
        <title>Genomic Encyclopedia of Type Strains, Phase IV (KMG-IV): sequencing the most valuable type-strain genomes for metagenomic binning, comparative biology and taxonomic classification.</title>
        <authorList>
            <person name="Goeker M."/>
        </authorList>
    </citation>
    <scope>NUCLEOTIDE SEQUENCE [LARGE SCALE GENOMIC DNA]</scope>
    <source>
        <strain evidence="2 3">DSM 24875</strain>
    </source>
</reference>
<sequence length="125" mass="12529">MRSVLKSLLVFLLVAAFGVAPIGTATASPCAEHPARMLRVAIGPELTTGCKPAATELARRPAPHRDTRDQCPQACCVSTTSAALPGVATAHAASPVASEALAISDGKIPTGIAIAPLTGPPKPSA</sequence>
<proteinExistence type="predicted"/>
<dbReference type="AlphaFoldDB" id="A0A366FSW8"/>
<dbReference type="EMBL" id="QNRK01000004">
    <property type="protein sequence ID" value="RBP16809.1"/>
    <property type="molecule type" value="Genomic_DNA"/>
</dbReference>
<keyword evidence="1" id="KW-0732">Signal</keyword>
<evidence type="ECO:0000313" key="3">
    <source>
        <dbReference type="Proteomes" id="UP000253529"/>
    </source>
</evidence>
<feature type="signal peptide" evidence="1">
    <location>
        <begin position="1"/>
        <end position="27"/>
    </location>
</feature>
<name>A0A366FSW8_9HYPH</name>
<organism evidence="2 3">
    <name type="scientific">Roseiarcus fermentans</name>
    <dbReference type="NCBI Taxonomy" id="1473586"/>
    <lineage>
        <taxon>Bacteria</taxon>
        <taxon>Pseudomonadati</taxon>
        <taxon>Pseudomonadota</taxon>
        <taxon>Alphaproteobacteria</taxon>
        <taxon>Hyphomicrobiales</taxon>
        <taxon>Roseiarcaceae</taxon>
        <taxon>Roseiarcus</taxon>
    </lineage>
</organism>